<dbReference type="PANTHER" id="PTHR13799">
    <property type="entry name" value="NGG1 INTERACTING FACTOR 3"/>
    <property type="match status" value="1"/>
</dbReference>
<feature type="binding site" evidence="2">
    <location>
        <position position="163"/>
    </location>
    <ligand>
        <name>a divalent metal cation</name>
        <dbReference type="ChEBI" id="CHEBI:60240"/>
        <label>1</label>
    </ligand>
</feature>
<dbReference type="InterPro" id="IPR036069">
    <property type="entry name" value="DUF34/NIF3_sf"/>
</dbReference>
<keyword evidence="4" id="KW-1185">Reference proteome</keyword>
<name>A0A232M2U7_9EURO</name>
<dbReference type="EMBL" id="NPHW01002792">
    <property type="protein sequence ID" value="OXV10741.1"/>
    <property type="molecule type" value="Genomic_DNA"/>
</dbReference>
<sequence length="396" mass="43006">MQYMQTIYLCHRYTFKLFSCRRTFQRLHRFQQQQRYCTMSSASAWSPSLGPVHASPFTQAVVRAMRKLYPESLADKTFDNTGLLLEAPFDSLYPLGNSVLLTVDLTRAVALEAIEKEASVIIAYHPIIFRGLKSLTLGDPQQQSLLQLAQQGVSVYSPHTAVDAVPGGMADWLCDIVVSDHAGRSAKAGSLQPLSPATGFPRYSAPEYPRVQEHPDISVVADHSRCTIHQCPPPVPEGFESAGMGRIVTFSSPEALSSLISRIGHGIGSPAGIAVAVPQSATVDTMQIRTVGVCPGSGAGVLMKGAQELPDLLLTGELSHHDALSAIERGSAVITLFHSNTERGYLRARMQDQLRHALRKELASAGDHGLNSIGENFSVDVSQVDRDPYGISIRME</sequence>
<feature type="binding site" evidence="2">
    <location>
        <position position="338"/>
    </location>
    <ligand>
        <name>a divalent metal cation</name>
        <dbReference type="ChEBI" id="CHEBI:60240"/>
        <label>1</label>
    </ligand>
</feature>
<dbReference type="InterPro" id="IPR002678">
    <property type="entry name" value="DUF34/NIF3"/>
</dbReference>
<proteinExistence type="inferred from homology"/>
<comment type="caution">
    <text evidence="3">The sequence shown here is derived from an EMBL/GenBank/DDBJ whole genome shotgun (WGS) entry which is preliminary data.</text>
</comment>
<dbReference type="FunFam" id="3.40.1390.30:FF:000008">
    <property type="entry name" value="NGG1 interacting factor Nif3"/>
    <property type="match status" value="1"/>
</dbReference>
<dbReference type="NCBIfam" id="TIGR00486">
    <property type="entry name" value="YbgI_SA1388"/>
    <property type="match status" value="1"/>
</dbReference>
<evidence type="ECO:0000313" key="4">
    <source>
        <dbReference type="Proteomes" id="UP000243515"/>
    </source>
</evidence>
<organism evidence="3 4">
    <name type="scientific">Elaphomyces granulatus</name>
    <dbReference type="NCBI Taxonomy" id="519963"/>
    <lineage>
        <taxon>Eukaryota</taxon>
        <taxon>Fungi</taxon>
        <taxon>Dikarya</taxon>
        <taxon>Ascomycota</taxon>
        <taxon>Pezizomycotina</taxon>
        <taxon>Eurotiomycetes</taxon>
        <taxon>Eurotiomycetidae</taxon>
        <taxon>Eurotiales</taxon>
        <taxon>Elaphomycetaceae</taxon>
        <taxon>Elaphomyces</taxon>
    </lineage>
</organism>
<dbReference type="FunFam" id="3.40.1390.30:FF:000001">
    <property type="entry name" value="GTP cyclohydrolase 1 type 2"/>
    <property type="match status" value="1"/>
</dbReference>
<evidence type="ECO:0008006" key="5">
    <source>
        <dbReference type="Google" id="ProtNLM"/>
    </source>
</evidence>
<feature type="binding site" evidence="2">
    <location>
        <position position="125"/>
    </location>
    <ligand>
        <name>a divalent metal cation</name>
        <dbReference type="ChEBI" id="CHEBI:60240"/>
        <label>1</label>
    </ligand>
</feature>
<evidence type="ECO:0000313" key="3">
    <source>
        <dbReference type="EMBL" id="OXV10741.1"/>
    </source>
</evidence>
<comment type="similarity">
    <text evidence="1">Belongs to the GTP cyclohydrolase I type 2/NIF3 family.</text>
</comment>
<dbReference type="PANTHER" id="PTHR13799:SF13">
    <property type="entry name" value="NIF3-LIKE PROTEIN 1"/>
    <property type="match status" value="1"/>
</dbReference>
<dbReference type="SUPFAM" id="SSF102705">
    <property type="entry name" value="NIF3 (NGG1p interacting factor 3)-like"/>
    <property type="match status" value="1"/>
</dbReference>
<dbReference type="Proteomes" id="UP000243515">
    <property type="component" value="Unassembled WGS sequence"/>
</dbReference>
<dbReference type="OrthoDB" id="3345469at2759"/>
<evidence type="ECO:0000256" key="2">
    <source>
        <dbReference type="PIRSR" id="PIRSR602678-1"/>
    </source>
</evidence>
<dbReference type="GO" id="GO:0005739">
    <property type="term" value="C:mitochondrion"/>
    <property type="evidence" value="ECO:0007669"/>
    <property type="project" value="TreeGrafter"/>
</dbReference>
<dbReference type="Gene3D" id="3.40.1390.30">
    <property type="entry name" value="NIF3 (NGG1p interacting factor 3)-like"/>
    <property type="match status" value="2"/>
</dbReference>
<keyword evidence="2" id="KW-0479">Metal-binding</keyword>
<evidence type="ECO:0000256" key="1">
    <source>
        <dbReference type="ARBA" id="ARBA00006964"/>
    </source>
</evidence>
<gene>
    <name evidence="3" type="ORF">Egran_01499</name>
</gene>
<reference evidence="3 4" key="1">
    <citation type="journal article" date="2015" name="Environ. Microbiol.">
        <title>Metagenome sequence of Elaphomyces granulatus from sporocarp tissue reveals Ascomycota ectomycorrhizal fingerprints of genome expansion and a Proteobacteria-rich microbiome.</title>
        <authorList>
            <person name="Quandt C.A."/>
            <person name="Kohler A."/>
            <person name="Hesse C.N."/>
            <person name="Sharpton T.J."/>
            <person name="Martin F."/>
            <person name="Spatafora J.W."/>
        </authorList>
    </citation>
    <scope>NUCLEOTIDE SEQUENCE [LARGE SCALE GENOMIC DNA]</scope>
    <source>
        <strain evidence="3 4">OSC145934</strain>
    </source>
</reference>
<accession>A0A232M2U7</accession>
<feature type="binding site" evidence="2">
    <location>
        <position position="342"/>
    </location>
    <ligand>
        <name>a divalent metal cation</name>
        <dbReference type="ChEBI" id="CHEBI:60240"/>
        <label>1</label>
    </ligand>
</feature>
<protein>
    <recommendedName>
        <fullName evidence="5">NGG1 interacting factor Nif3</fullName>
    </recommendedName>
</protein>
<dbReference type="Pfam" id="PF01784">
    <property type="entry name" value="DUF34_NIF3"/>
    <property type="match status" value="1"/>
</dbReference>
<dbReference type="GO" id="GO:0046872">
    <property type="term" value="F:metal ion binding"/>
    <property type="evidence" value="ECO:0007669"/>
    <property type="project" value="UniProtKB-KW"/>
</dbReference>
<dbReference type="AlphaFoldDB" id="A0A232M2U7"/>